<dbReference type="CDD" id="cd05233">
    <property type="entry name" value="SDR_c"/>
    <property type="match status" value="1"/>
</dbReference>
<organism evidence="3 4">
    <name type="scientific">Pontibacillus marinus BH030004 = DSM 16465</name>
    <dbReference type="NCBI Taxonomy" id="1385511"/>
    <lineage>
        <taxon>Bacteria</taxon>
        <taxon>Bacillati</taxon>
        <taxon>Bacillota</taxon>
        <taxon>Bacilli</taxon>
        <taxon>Bacillales</taxon>
        <taxon>Bacillaceae</taxon>
        <taxon>Pontibacillus</taxon>
    </lineage>
</organism>
<gene>
    <name evidence="3" type="primary">fabG</name>
    <name evidence="3" type="ORF">N783_04290</name>
</gene>
<dbReference type="Pfam" id="PF13561">
    <property type="entry name" value="adh_short_C2"/>
    <property type="match status" value="1"/>
</dbReference>
<proteinExistence type="inferred from homology"/>
<evidence type="ECO:0000313" key="4">
    <source>
        <dbReference type="Proteomes" id="UP000030403"/>
    </source>
</evidence>
<dbReference type="EC" id="1.1.1.100" evidence="3"/>
<evidence type="ECO:0000313" key="3">
    <source>
        <dbReference type="EMBL" id="KGX83371.1"/>
    </source>
</evidence>
<dbReference type="RefSeq" id="WP_027447509.1">
    <property type="nucleotide sequence ID" value="NZ_AULJ01000067.1"/>
</dbReference>
<dbReference type="InterPro" id="IPR002347">
    <property type="entry name" value="SDR_fam"/>
</dbReference>
<dbReference type="AlphaFoldDB" id="A0A0A5FRG3"/>
<accession>A0A0A5FRG3</accession>
<dbReference type="STRING" id="1385511.GCA_000425225_04021"/>
<dbReference type="FunFam" id="3.40.50.720:FF:000173">
    <property type="entry name" value="3-oxoacyl-[acyl-carrier protein] reductase"/>
    <property type="match status" value="1"/>
</dbReference>
<dbReference type="eggNOG" id="COG1028">
    <property type="taxonomic scope" value="Bacteria"/>
</dbReference>
<comment type="caution">
    <text evidence="3">The sequence shown here is derived from an EMBL/GenBank/DDBJ whole genome shotgun (WGS) entry which is preliminary data.</text>
</comment>
<dbReference type="GO" id="GO:0004316">
    <property type="term" value="F:3-oxoacyl-[acyl-carrier-protein] reductase (NADPH) activity"/>
    <property type="evidence" value="ECO:0007669"/>
    <property type="project" value="UniProtKB-EC"/>
</dbReference>
<dbReference type="Proteomes" id="UP000030403">
    <property type="component" value="Unassembled WGS sequence"/>
</dbReference>
<dbReference type="PRINTS" id="PR00081">
    <property type="entry name" value="GDHRDH"/>
</dbReference>
<dbReference type="PANTHER" id="PTHR42879">
    <property type="entry name" value="3-OXOACYL-(ACYL-CARRIER-PROTEIN) REDUCTASE"/>
    <property type="match status" value="1"/>
</dbReference>
<evidence type="ECO:0000256" key="2">
    <source>
        <dbReference type="ARBA" id="ARBA00023002"/>
    </source>
</evidence>
<sequence length="240" mass="26211">MGKICLITGASGDIGASIAVSFAEGGYELILHYHHNEEAIKNIKDQLPRDAVLQTIQADLSSETGIESLCETLEHTVDTVVFSSGVSQLKLFQDVSDEDMDMMYNVHVKAPWKVTRHLLPTMIQKKAGNIIVISSIWGDVGASCEVLYSTVKGAQDSFIKSLAKEVGPSGISVNGIRPGIIETKMNRHLSEEEKQEIIEEIPVNRMGQVEDIAHTALFLADDRSSYIQGELINVTGAWNG</sequence>
<evidence type="ECO:0000256" key="1">
    <source>
        <dbReference type="ARBA" id="ARBA00006484"/>
    </source>
</evidence>
<dbReference type="InterPro" id="IPR050259">
    <property type="entry name" value="SDR"/>
</dbReference>
<dbReference type="SUPFAM" id="SSF51735">
    <property type="entry name" value="NAD(P)-binding Rossmann-fold domains"/>
    <property type="match status" value="1"/>
</dbReference>
<dbReference type="OrthoDB" id="9803333at2"/>
<dbReference type="Gene3D" id="3.40.50.720">
    <property type="entry name" value="NAD(P)-binding Rossmann-like Domain"/>
    <property type="match status" value="1"/>
</dbReference>
<dbReference type="PANTHER" id="PTHR42879:SF2">
    <property type="entry name" value="3-OXOACYL-[ACYL-CARRIER-PROTEIN] REDUCTASE FABG"/>
    <property type="match status" value="1"/>
</dbReference>
<dbReference type="NCBIfam" id="NF047420">
    <property type="entry name" value="EF_P_mod_YmfI"/>
    <property type="match status" value="1"/>
</dbReference>
<reference evidence="3 4" key="1">
    <citation type="submission" date="2013-08" db="EMBL/GenBank/DDBJ databases">
        <authorList>
            <person name="Huang J."/>
            <person name="Wang G."/>
        </authorList>
    </citation>
    <scope>NUCLEOTIDE SEQUENCE [LARGE SCALE GENOMIC DNA]</scope>
    <source>
        <strain evidence="3 4">BH030004</strain>
    </source>
</reference>
<dbReference type="InterPro" id="IPR036291">
    <property type="entry name" value="NAD(P)-bd_dom_sf"/>
</dbReference>
<name>A0A0A5FRG3_9BACI</name>
<comment type="similarity">
    <text evidence="1">Belongs to the short-chain dehydrogenases/reductases (SDR) family.</text>
</comment>
<protein>
    <submittedName>
        <fullName evidence="3">3-ketoacyl-ACP reductase</fullName>
        <ecNumber evidence="3">1.1.1.100</ecNumber>
    </submittedName>
</protein>
<dbReference type="EMBL" id="AVPF01000115">
    <property type="protein sequence ID" value="KGX83371.1"/>
    <property type="molecule type" value="Genomic_DNA"/>
</dbReference>
<keyword evidence="2 3" id="KW-0560">Oxidoreductase</keyword>
<keyword evidence="4" id="KW-1185">Reference proteome</keyword>